<keyword evidence="9" id="KW-1185">Reference proteome</keyword>
<dbReference type="PRINTS" id="PR00952">
    <property type="entry name" value="TYPE3IMQPROT"/>
</dbReference>
<name>A0A2Z3H6J3_9BACT</name>
<evidence type="ECO:0000313" key="9">
    <source>
        <dbReference type="Proteomes" id="UP000245802"/>
    </source>
</evidence>
<keyword evidence="4 7" id="KW-0812">Transmembrane</keyword>
<dbReference type="PANTHER" id="PTHR34040">
    <property type="entry name" value="FLAGELLAR BIOSYNTHETIC PROTEIN FLIQ"/>
    <property type="match status" value="1"/>
</dbReference>
<dbReference type="OrthoDB" id="9806440at2"/>
<evidence type="ECO:0000256" key="7">
    <source>
        <dbReference type="SAM" id="Phobius"/>
    </source>
</evidence>
<dbReference type="GO" id="GO:0005886">
    <property type="term" value="C:plasma membrane"/>
    <property type="evidence" value="ECO:0007669"/>
    <property type="project" value="UniProtKB-SubCell"/>
</dbReference>
<accession>A0A2Z3H6J3</accession>
<dbReference type="Pfam" id="PF01313">
    <property type="entry name" value="Bac_export_3"/>
    <property type="match status" value="1"/>
</dbReference>
<dbReference type="GO" id="GO:0009306">
    <property type="term" value="P:protein secretion"/>
    <property type="evidence" value="ECO:0007669"/>
    <property type="project" value="InterPro"/>
</dbReference>
<feature type="transmembrane region" description="Helical" evidence="7">
    <location>
        <begin position="12"/>
        <end position="39"/>
    </location>
</feature>
<comment type="similarity">
    <text evidence="2">Belongs to the FliQ/MopD/SpaQ family.</text>
</comment>
<evidence type="ECO:0000256" key="3">
    <source>
        <dbReference type="ARBA" id="ARBA00022475"/>
    </source>
</evidence>
<evidence type="ECO:0000256" key="5">
    <source>
        <dbReference type="ARBA" id="ARBA00022989"/>
    </source>
</evidence>
<proteinExistence type="inferred from homology"/>
<evidence type="ECO:0000256" key="4">
    <source>
        <dbReference type="ARBA" id="ARBA00022692"/>
    </source>
</evidence>
<organism evidence="8 9">
    <name type="scientific">Gemmata obscuriglobus</name>
    <dbReference type="NCBI Taxonomy" id="114"/>
    <lineage>
        <taxon>Bacteria</taxon>
        <taxon>Pseudomonadati</taxon>
        <taxon>Planctomycetota</taxon>
        <taxon>Planctomycetia</taxon>
        <taxon>Gemmatales</taxon>
        <taxon>Gemmataceae</taxon>
        <taxon>Gemmata</taxon>
    </lineage>
</organism>
<feature type="transmembrane region" description="Helical" evidence="7">
    <location>
        <begin position="51"/>
        <end position="70"/>
    </location>
</feature>
<dbReference type="Proteomes" id="UP000245802">
    <property type="component" value="Chromosome"/>
</dbReference>
<dbReference type="KEGG" id="gog:C1280_09715"/>
<evidence type="ECO:0000256" key="6">
    <source>
        <dbReference type="ARBA" id="ARBA00023136"/>
    </source>
</evidence>
<dbReference type="PIRSF" id="PIRSF004669">
    <property type="entry name" value="FliQ"/>
    <property type="match status" value="1"/>
</dbReference>
<keyword evidence="6 7" id="KW-0472">Membrane</keyword>
<keyword evidence="3" id="KW-1003">Cell membrane</keyword>
<dbReference type="PANTHER" id="PTHR34040:SF2">
    <property type="entry name" value="FLAGELLAR BIOSYNTHETIC PROTEIN FLIQ"/>
    <property type="match status" value="1"/>
</dbReference>
<dbReference type="RefSeq" id="WP_010048125.1">
    <property type="nucleotide sequence ID" value="NZ_CP025958.1"/>
</dbReference>
<evidence type="ECO:0000256" key="1">
    <source>
        <dbReference type="ARBA" id="ARBA00004651"/>
    </source>
</evidence>
<evidence type="ECO:0000256" key="2">
    <source>
        <dbReference type="ARBA" id="ARBA00006156"/>
    </source>
</evidence>
<keyword evidence="5 7" id="KW-1133">Transmembrane helix</keyword>
<comment type="subcellular location">
    <subcellularLocation>
        <location evidence="1">Cell membrane</location>
        <topology evidence="1">Multi-pass membrane protein</topology>
    </subcellularLocation>
</comment>
<dbReference type="AlphaFoldDB" id="A0A2Z3H6J3"/>
<dbReference type="EMBL" id="CP025958">
    <property type="protein sequence ID" value="AWM37274.1"/>
    <property type="molecule type" value="Genomic_DNA"/>
</dbReference>
<protein>
    <recommendedName>
        <fullName evidence="10">Flagellar biosynthetic protein FliQ</fullName>
    </recommendedName>
</protein>
<reference evidence="8 9" key="1">
    <citation type="submission" date="2018-01" db="EMBL/GenBank/DDBJ databases">
        <title>G. obscuriglobus.</title>
        <authorList>
            <person name="Franke J."/>
            <person name="Blomberg W."/>
            <person name="Selmecki A."/>
        </authorList>
    </citation>
    <scope>NUCLEOTIDE SEQUENCE [LARGE SCALE GENOMIC DNA]</scope>
    <source>
        <strain evidence="8 9">DSM 5831</strain>
    </source>
</reference>
<evidence type="ECO:0000313" key="8">
    <source>
        <dbReference type="EMBL" id="AWM37274.1"/>
    </source>
</evidence>
<gene>
    <name evidence="8" type="ORF">C1280_09715</name>
</gene>
<sequence length="89" mass="9563">MTAEHVIRMTQELFLVALVVALPALVISLAVGLLVSIFQTVTSIQDQTLSYVPRIILVGLALVVTLGFSFQQAVAFTHRMFAYAAGIGT</sequence>
<evidence type="ECO:0008006" key="10">
    <source>
        <dbReference type="Google" id="ProtNLM"/>
    </source>
</evidence>
<dbReference type="InterPro" id="IPR002191">
    <property type="entry name" value="Bac_export_3"/>
</dbReference>